<keyword evidence="3" id="KW-0611">Plant defense</keyword>
<dbReference type="PANTHER" id="PTHR48040">
    <property type="entry name" value="PLEIOTROPIC DRUG RESISTANCE PROTEIN 1-LIKE ISOFORM X1"/>
    <property type="match status" value="1"/>
</dbReference>
<accession>A0A5C7I751</accession>
<dbReference type="AlphaFoldDB" id="A0A5C7I751"/>
<evidence type="ECO:0000256" key="2">
    <source>
        <dbReference type="ARBA" id="ARBA00022741"/>
    </source>
</evidence>
<evidence type="ECO:0000256" key="1">
    <source>
        <dbReference type="ARBA" id="ARBA00022737"/>
    </source>
</evidence>
<feature type="domain" description="Disease resistance N-terminal" evidence="5">
    <location>
        <begin position="6"/>
        <end position="94"/>
    </location>
</feature>
<keyword evidence="2" id="KW-0547">Nucleotide-binding</keyword>
<name>A0A5C7I751_9ROSI</name>
<dbReference type="GO" id="GO:0006952">
    <property type="term" value="P:defense response"/>
    <property type="evidence" value="ECO:0007669"/>
    <property type="project" value="UniProtKB-KW"/>
</dbReference>
<keyword evidence="7" id="KW-1185">Reference proteome</keyword>
<dbReference type="Gene3D" id="1.20.5.4130">
    <property type="match status" value="1"/>
</dbReference>
<evidence type="ECO:0000259" key="5">
    <source>
        <dbReference type="Pfam" id="PF18052"/>
    </source>
</evidence>
<dbReference type="PANTHER" id="PTHR48040:SF13">
    <property type="entry name" value="ABC TRANSPORTER G FAMILY MEMBER 31"/>
    <property type="match status" value="1"/>
</dbReference>
<protein>
    <recommendedName>
        <fullName evidence="5">Disease resistance N-terminal domain-containing protein</fullName>
    </recommendedName>
</protein>
<proteinExistence type="predicted"/>
<dbReference type="GO" id="GO:0000166">
    <property type="term" value="F:nucleotide binding"/>
    <property type="evidence" value="ECO:0007669"/>
    <property type="project" value="UniProtKB-KW"/>
</dbReference>
<dbReference type="Pfam" id="PF18052">
    <property type="entry name" value="Rx_N"/>
    <property type="match status" value="1"/>
</dbReference>
<comment type="caution">
    <text evidence="6">The sequence shown here is derived from an EMBL/GenBank/DDBJ whole genome shotgun (WGS) entry which is preliminary data.</text>
</comment>
<sequence>MAVEAIVSTVLGQLTSIIATEVEQEVRLVVGVRKQVEKLTNNFKAIQLVLADAQQRQVKEDTAVGLWLDKLKDATYDMDDILDEWNTAILKLQVEGVENAQIPKKKGALPPKLVTEEQEDVVNKRVSHIGLSNVTSLGEAALEKFIVDPKKYCSWKVTSNHPEEGANEQSNRGGTKRQAESKTKSSTGEMKIMKASSPSNAAGEDSNEVQDGTAVKKGMILPFAPLSMSFDGVNYFVDMPSEMKALGVTEDRLQFLRKTSQLVEYNWSSMLWLKSCESERRISVGRRELERKSLKNQSQSHLCFNHGKVLA</sequence>
<dbReference type="OrthoDB" id="1750743at2759"/>
<evidence type="ECO:0000256" key="3">
    <source>
        <dbReference type="ARBA" id="ARBA00022821"/>
    </source>
</evidence>
<gene>
    <name evidence="6" type="ORF">EZV62_006678</name>
</gene>
<evidence type="ECO:0000313" key="6">
    <source>
        <dbReference type="EMBL" id="TXG65403.1"/>
    </source>
</evidence>
<keyword evidence="1" id="KW-0677">Repeat</keyword>
<dbReference type="EMBL" id="VAHF01000003">
    <property type="protein sequence ID" value="TXG65403.1"/>
    <property type="molecule type" value="Genomic_DNA"/>
</dbReference>
<evidence type="ECO:0000256" key="4">
    <source>
        <dbReference type="SAM" id="MobiDB-lite"/>
    </source>
</evidence>
<reference evidence="7" key="1">
    <citation type="journal article" date="2019" name="Gigascience">
        <title>De novo genome assembly of the endangered Acer yangbiense, a plant species with extremely small populations endemic to Yunnan Province, China.</title>
        <authorList>
            <person name="Yang J."/>
            <person name="Wariss H.M."/>
            <person name="Tao L."/>
            <person name="Zhang R."/>
            <person name="Yun Q."/>
            <person name="Hollingsworth P."/>
            <person name="Dao Z."/>
            <person name="Luo G."/>
            <person name="Guo H."/>
            <person name="Ma Y."/>
            <person name="Sun W."/>
        </authorList>
    </citation>
    <scope>NUCLEOTIDE SEQUENCE [LARGE SCALE GENOMIC DNA]</scope>
    <source>
        <strain evidence="7">cv. Malutang</strain>
    </source>
</reference>
<feature type="region of interest" description="Disordered" evidence="4">
    <location>
        <begin position="160"/>
        <end position="208"/>
    </location>
</feature>
<dbReference type="InterPro" id="IPR041118">
    <property type="entry name" value="Rx_N"/>
</dbReference>
<organism evidence="6 7">
    <name type="scientific">Acer yangbiense</name>
    <dbReference type="NCBI Taxonomy" id="1000413"/>
    <lineage>
        <taxon>Eukaryota</taxon>
        <taxon>Viridiplantae</taxon>
        <taxon>Streptophyta</taxon>
        <taxon>Embryophyta</taxon>
        <taxon>Tracheophyta</taxon>
        <taxon>Spermatophyta</taxon>
        <taxon>Magnoliopsida</taxon>
        <taxon>eudicotyledons</taxon>
        <taxon>Gunneridae</taxon>
        <taxon>Pentapetalae</taxon>
        <taxon>rosids</taxon>
        <taxon>malvids</taxon>
        <taxon>Sapindales</taxon>
        <taxon>Sapindaceae</taxon>
        <taxon>Hippocastanoideae</taxon>
        <taxon>Acereae</taxon>
        <taxon>Acer</taxon>
    </lineage>
</organism>
<dbReference type="Proteomes" id="UP000323000">
    <property type="component" value="Chromosome 3"/>
</dbReference>
<evidence type="ECO:0000313" key="7">
    <source>
        <dbReference type="Proteomes" id="UP000323000"/>
    </source>
</evidence>